<dbReference type="EMBL" id="ML210972">
    <property type="protein sequence ID" value="TFK94161.1"/>
    <property type="molecule type" value="Genomic_DNA"/>
</dbReference>
<dbReference type="Proteomes" id="UP000308197">
    <property type="component" value="Unassembled WGS sequence"/>
</dbReference>
<reference evidence="1 2" key="1">
    <citation type="journal article" date="2019" name="Nat. Ecol. Evol.">
        <title>Megaphylogeny resolves global patterns of mushroom evolution.</title>
        <authorList>
            <person name="Varga T."/>
            <person name="Krizsan K."/>
            <person name="Foldi C."/>
            <person name="Dima B."/>
            <person name="Sanchez-Garcia M."/>
            <person name="Sanchez-Ramirez S."/>
            <person name="Szollosi G.J."/>
            <person name="Szarkandi J.G."/>
            <person name="Papp V."/>
            <person name="Albert L."/>
            <person name="Andreopoulos W."/>
            <person name="Angelini C."/>
            <person name="Antonin V."/>
            <person name="Barry K.W."/>
            <person name="Bougher N.L."/>
            <person name="Buchanan P."/>
            <person name="Buyck B."/>
            <person name="Bense V."/>
            <person name="Catcheside P."/>
            <person name="Chovatia M."/>
            <person name="Cooper J."/>
            <person name="Damon W."/>
            <person name="Desjardin D."/>
            <person name="Finy P."/>
            <person name="Geml J."/>
            <person name="Haridas S."/>
            <person name="Hughes K."/>
            <person name="Justo A."/>
            <person name="Karasinski D."/>
            <person name="Kautmanova I."/>
            <person name="Kiss B."/>
            <person name="Kocsube S."/>
            <person name="Kotiranta H."/>
            <person name="LaButti K.M."/>
            <person name="Lechner B.E."/>
            <person name="Liimatainen K."/>
            <person name="Lipzen A."/>
            <person name="Lukacs Z."/>
            <person name="Mihaltcheva S."/>
            <person name="Morgado L.N."/>
            <person name="Niskanen T."/>
            <person name="Noordeloos M.E."/>
            <person name="Ohm R.A."/>
            <person name="Ortiz-Santana B."/>
            <person name="Ovrebo C."/>
            <person name="Racz N."/>
            <person name="Riley R."/>
            <person name="Savchenko A."/>
            <person name="Shiryaev A."/>
            <person name="Soop K."/>
            <person name="Spirin V."/>
            <person name="Szebenyi C."/>
            <person name="Tomsovsky M."/>
            <person name="Tulloss R.E."/>
            <person name="Uehling J."/>
            <person name="Grigoriev I.V."/>
            <person name="Vagvolgyi C."/>
            <person name="Papp T."/>
            <person name="Martin F.M."/>
            <person name="Miettinen O."/>
            <person name="Hibbett D.S."/>
            <person name="Nagy L.G."/>
        </authorList>
    </citation>
    <scope>NUCLEOTIDE SEQUENCE [LARGE SCALE GENOMIC DNA]</scope>
    <source>
        <strain evidence="1 2">HHB13444</strain>
    </source>
</reference>
<organism evidence="1 2">
    <name type="scientific">Polyporus arcularius HHB13444</name>
    <dbReference type="NCBI Taxonomy" id="1314778"/>
    <lineage>
        <taxon>Eukaryota</taxon>
        <taxon>Fungi</taxon>
        <taxon>Dikarya</taxon>
        <taxon>Basidiomycota</taxon>
        <taxon>Agaricomycotina</taxon>
        <taxon>Agaricomycetes</taxon>
        <taxon>Polyporales</taxon>
        <taxon>Polyporaceae</taxon>
        <taxon>Polyporus</taxon>
    </lineage>
</organism>
<name>A0A5C3PXB4_9APHY</name>
<sequence length="373" mass="42633">MYRRLDADRYKARYGRSFKHDTFLTHTPRKTLMQSSAYAPLSSKTTMEHPWLPSELVSQILAEAWNAPHTTDQRSELFRNICRVNKTWLALFMRVAMRDVYLPCPLDAEAFLRVIPERTNCDLFTAEASQNADRCRSITFHVGGHNPDALLCDGESELKLFSDSDPSSSAVSNVLYAISTLDSLPNLRHIAVKYLDWGYEDIFEQLRFNPFPPQVTHLSVDYAFCSAAISPLTSYLKHTYSRQPPSPRTILPNVRHLSMSGVPSEVVADMLEVCPNVETLEIINASKLSVLAPLPPSVRTIVLRYPWWPMGVEEMSWWTLGEALREGLFHPGPRPQIVLRSGTPNPWYFIPNWGLCKYYGVDLVYDREDTCTW</sequence>
<evidence type="ECO:0008006" key="3">
    <source>
        <dbReference type="Google" id="ProtNLM"/>
    </source>
</evidence>
<gene>
    <name evidence="1" type="ORF">K466DRAFT_580291</name>
</gene>
<accession>A0A5C3PXB4</accession>
<evidence type="ECO:0000313" key="1">
    <source>
        <dbReference type="EMBL" id="TFK94161.1"/>
    </source>
</evidence>
<proteinExistence type="predicted"/>
<keyword evidence="2" id="KW-1185">Reference proteome</keyword>
<protein>
    <recommendedName>
        <fullName evidence="3">F-box domain-containing protein</fullName>
    </recommendedName>
</protein>
<dbReference type="InParanoid" id="A0A5C3PXB4"/>
<dbReference type="AlphaFoldDB" id="A0A5C3PXB4"/>
<evidence type="ECO:0000313" key="2">
    <source>
        <dbReference type="Proteomes" id="UP000308197"/>
    </source>
</evidence>